<evidence type="ECO:0000313" key="1">
    <source>
        <dbReference type="EMBL" id="KAK1145462.1"/>
    </source>
</evidence>
<protein>
    <submittedName>
        <fullName evidence="1">Uncharacterized protein</fullName>
    </submittedName>
</protein>
<accession>A0ACC3B5E9</accession>
<organism evidence="1 2">
    <name type="scientific">Aspergillus melleus</name>
    <dbReference type="NCBI Taxonomy" id="138277"/>
    <lineage>
        <taxon>Eukaryota</taxon>
        <taxon>Fungi</taxon>
        <taxon>Dikarya</taxon>
        <taxon>Ascomycota</taxon>
        <taxon>Pezizomycotina</taxon>
        <taxon>Eurotiomycetes</taxon>
        <taxon>Eurotiomycetidae</taxon>
        <taxon>Eurotiales</taxon>
        <taxon>Aspergillaceae</taxon>
        <taxon>Aspergillus</taxon>
        <taxon>Aspergillus subgen. Circumdati</taxon>
    </lineage>
</organism>
<proteinExistence type="predicted"/>
<comment type="caution">
    <text evidence="1">The sequence shown here is derived from an EMBL/GenBank/DDBJ whole genome shotgun (WGS) entry which is preliminary data.</text>
</comment>
<name>A0ACC3B5E9_9EURO</name>
<evidence type="ECO:0000313" key="2">
    <source>
        <dbReference type="Proteomes" id="UP001177260"/>
    </source>
</evidence>
<sequence>MHESGLMTTVDVPTYMFNGIETNEAEEWAATLTASPLNTGVLSNDGYSAVPCAYVVLDEDACLPQMYQNNMIALQSQRGNVFTVYHAPSGHSPHLSWTEHVGR</sequence>
<gene>
    <name evidence="1" type="ORF">N8T08_004337</name>
</gene>
<dbReference type="EMBL" id="JAOPJF010000024">
    <property type="protein sequence ID" value="KAK1145462.1"/>
    <property type="molecule type" value="Genomic_DNA"/>
</dbReference>
<dbReference type="Proteomes" id="UP001177260">
    <property type="component" value="Unassembled WGS sequence"/>
</dbReference>
<reference evidence="1 2" key="1">
    <citation type="journal article" date="2023" name="ACS Omega">
        <title>Identification of the Neoaspergillic Acid Biosynthesis Gene Cluster by Establishing an In Vitro CRISPR-Ribonucleoprotein Genetic System in Aspergillus melleus.</title>
        <authorList>
            <person name="Yuan B."/>
            <person name="Grau M.F."/>
            <person name="Murata R.M."/>
            <person name="Torok T."/>
            <person name="Venkateswaran K."/>
            <person name="Stajich J.E."/>
            <person name="Wang C.C.C."/>
        </authorList>
    </citation>
    <scope>NUCLEOTIDE SEQUENCE [LARGE SCALE GENOMIC DNA]</scope>
    <source>
        <strain evidence="1 2">IMV 1140</strain>
    </source>
</reference>
<keyword evidence="2" id="KW-1185">Reference proteome</keyword>